<protein>
    <submittedName>
        <fullName evidence="2">Uncharacterized protein</fullName>
    </submittedName>
</protein>
<dbReference type="EMBL" id="JANVFU010000008">
    <property type="protein sequence ID" value="KAJ3743466.1"/>
    <property type="molecule type" value="Genomic_DNA"/>
</dbReference>
<proteinExistence type="predicted"/>
<name>A0A9W8NZ48_9AGAR</name>
<dbReference type="Proteomes" id="UP001142393">
    <property type="component" value="Unassembled WGS sequence"/>
</dbReference>
<reference evidence="2 3" key="1">
    <citation type="journal article" date="2023" name="Proc. Natl. Acad. Sci. U.S.A.">
        <title>A global phylogenomic analysis of the shiitake genus Lentinula.</title>
        <authorList>
            <person name="Sierra-Patev S."/>
            <person name="Min B."/>
            <person name="Naranjo-Ortiz M."/>
            <person name="Looney B."/>
            <person name="Konkel Z."/>
            <person name="Slot J.C."/>
            <person name="Sakamoto Y."/>
            <person name="Steenwyk J.L."/>
            <person name="Rokas A."/>
            <person name="Carro J."/>
            <person name="Camarero S."/>
            <person name="Ferreira P."/>
            <person name="Molpeceres G."/>
            <person name="Ruiz-Duenas F.J."/>
            <person name="Serrano A."/>
            <person name="Henrissat B."/>
            <person name="Drula E."/>
            <person name="Hughes K.W."/>
            <person name="Mata J.L."/>
            <person name="Ishikawa N.K."/>
            <person name="Vargas-Isla R."/>
            <person name="Ushijima S."/>
            <person name="Smith C.A."/>
            <person name="Donoghue J."/>
            <person name="Ahrendt S."/>
            <person name="Andreopoulos W."/>
            <person name="He G."/>
            <person name="LaButti K."/>
            <person name="Lipzen A."/>
            <person name="Ng V."/>
            <person name="Riley R."/>
            <person name="Sandor L."/>
            <person name="Barry K."/>
            <person name="Martinez A.T."/>
            <person name="Xiao Y."/>
            <person name="Gibbons J.G."/>
            <person name="Terashima K."/>
            <person name="Grigoriev I.V."/>
            <person name="Hibbett D."/>
        </authorList>
    </citation>
    <scope>NUCLEOTIDE SEQUENCE [LARGE SCALE GENOMIC DNA]</scope>
    <source>
        <strain evidence="2 3">TFB7810</strain>
    </source>
</reference>
<organism evidence="2 3">
    <name type="scientific">Lentinula detonsa</name>
    <dbReference type="NCBI Taxonomy" id="2804962"/>
    <lineage>
        <taxon>Eukaryota</taxon>
        <taxon>Fungi</taxon>
        <taxon>Dikarya</taxon>
        <taxon>Basidiomycota</taxon>
        <taxon>Agaricomycotina</taxon>
        <taxon>Agaricomycetes</taxon>
        <taxon>Agaricomycetidae</taxon>
        <taxon>Agaricales</taxon>
        <taxon>Marasmiineae</taxon>
        <taxon>Omphalotaceae</taxon>
        <taxon>Lentinula</taxon>
    </lineage>
</organism>
<evidence type="ECO:0000256" key="1">
    <source>
        <dbReference type="SAM" id="Phobius"/>
    </source>
</evidence>
<keyword evidence="3" id="KW-1185">Reference proteome</keyword>
<keyword evidence="1" id="KW-0812">Transmembrane</keyword>
<dbReference type="AlphaFoldDB" id="A0A9W8NZ48"/>
<dbReference type="PANTHER" id="PTHR14256:SF1">
    <property type="entry name" value="GEO09626P1"/>
    <property type="match status" value="1"/>
</dbReference>
<keyword evidence="1" id="KW-1133">Transmembrane helix</keyword>
<keyword evidence="1" id="KW-0472">Membrane</keyword>
<evidence type="ECO:0000313" key="2">
    <source>
        <dbReference type="EMBL" id="KAJ3743466.1"/>
    </source>
</evidence>
<feature type="transmembrane region" description="Helical" evidence="1">
    <location>
        <begin position="12"/>
        <end position="35"/>
    </location>
</feature>
<comment type="caution">
    <text evidence="2">The sequence shown here is derived from an EMBL/GenBank/DDBJ whole genome shotgun (WGS) entry which is preliminary data.</text>
</comment>
<dbReference type="InterPro" id="IPR010530">
    <property type="entry name" value="B12D"/>
</dbReference>
<accession>A0A9W8NZ48</accession>
<gene>
    <name evidence="2" type="ORF">DFH05DRAFT_1211470</name>
</gene>
<evidence type="ECO:0000313" key="3">
    <source>
        <dbReference type="Proteomes" id="UP001142393"/>
    </source>
</evidence>
<dbReference type="Pfam" id="PF06522">
    <property type="entry name" value="B12D"/>
    <property type="match status" value="1"/>
</dbReference>
<sequence>MAIRKGFMKNWFAVEAIPIYTIVGGVVVGASWYLYRLAMGPTIQWTKSNPTPWNSIKPNQSTKIMTVSHDADKYAANPCFEPPRVFTTSIPGGQETSYRWSSIADFACIVYFLNRILISSVLSARLCCMAIECA</sequence>
<dbReference type="PANTHER" id="PTHR14256">
    <property type="entry name" value="NADH-UBIQUINONE OXIDOREDUCTASE MLRQ SUBUNIT"/>
    <property type="match status" value="1"/>
</dbReference>